<keyword evidence="4 6" id="KW-1133">Transmembrane helix</keyword>
<comment type="subcellular location">
    <subcellularLocation>
        <location evidence="1">Cell membrane</location>
        <topology evidence="1">Multi-pass membrane protein</topology>
    </subcellularLocation>
</comment>
<feature type="transmembrane region" description="Helical" evidence="6">
    <location>
        <begin position="266"/>
        <end position="298"/>
    </location>
</feature>
<keyword evidence="3 6" id="KW-0812">Transmembrane</keyword>
<name>A0A3B1CJL6_9ZZZZ</name>
<feature type="transmembrane region" description="Helical" evidence="6">
    <location>
        <begin position="205"/>
        <end position="226"/>
    </location>
</feature>
<evidence type="ECO:0000256" key="6">
    <source>
        <dbReference type="SAM" id="Phobius"/>
    </source>
</evidence>
<gene>
    <name evidence="7" type="ORF">MNBD_NITROSPINAE04-690</name>
</gene>
<dbReference type="PANTHER" id="PTHR30213">
    <property type="entry name" value="INNER MEMBRANE PROTEIN YHJD"/>
    <property type="match status" value="1"/>
</dbReference>
<sequence>MGRPVQIRNQEQTSFYDRIVSALGTDLEEKSVVIRWIAWRLKLLYEIVEKFWWDNCFIFAASLAYTTLLAIAPLAAVSLSILTAFDISKATVLSFVFKRLLPNENLAVIIEKNIDTFSANAASVSIFGVVALVLFSVWVLSTIESAFNMIWKVDRPRPVISKFLAYWSTVTFAPILIAVSIIVTAKVQTLVLSEGWAEYSYLQSFTLKAIPYILTWIAFFLVYKLIPYTNVHFVPAFYGAVAGGVMFEMAKLFFDYYILNWASYTVIYGALAVIPIFLFWLYVAWLIVLLGSVIAYAIQYPKEIHSVKNEGFDRSRYLNYYALRLLVEASRAYLADEGALTPRDTQEKLEITAEFYDDILVKLKKLGIIEFVEGADDTFLLGRPPENILVADLLVNLNGKTLKASPEPVDSDRAALGRLFGAVEKSIKTGIDNLNLLELTRQLEKEHNASPVGLVKDRIEIA</sequence>
<dbReference type="PANTHER" id="PTHR30213:SF0">
    <property type="entry name" value="UPF0761 MEMBRANE PROTEIN YIHY"/>
    <property type="match status" value="1"/>
</dbReference>
<feature type="transmembrane region" description="Helical" evidence="6">
    <location>
        <begin position="57"/>
        <end position="85"/>
    </location>
</feature>
<evidence type="ECO:0000256" key="3">
    <source>
        <dbReference type="ARBA" id="ARBA00022692"/>
    </source>
</evidence>
<reference evidence="7" key="1">
    <citation type="submission" date="2018-06" db="EMBL/GenBank/DDBJ databases">
        <authorList>
            <person name="Zhirakovskaya E."/>
        </authorList>
    </citation>
    <scope>NUCLEOTIDE SEQUENCE</scope>
</reference>
<dbReference type="GO" id="GO:0005886">
    <property type="term" value="C:plasma membrane"/>
    <property type="evidence" value="ECO:0007669"/>
    <property type="project" value="UniProtKB-SubCell"/>
</dbReference>
<feature type="transmembrane region" description="Helical" evidence="6">
    <location>
        <begin position="164"/>
        <end position="185"/>
    </location>
</feature>
<protein>
    <submittedName>
        <fullName evidence="7">Uncharacterized protein</fullName>
    </submittedName>
</protein>
<dbReference type="InterPro" id="IPR017039">
    <property type="entry name" value="Virul_fac_BrkB"/>
</dbReference>
<dbReference type="NCBIfam" id="TIGR00765">
    <property type="entry name" value="yihY_not_rbn"/>
    <property type="match status" value="1"/>
</dbReference>
<organism evidence="7">
    <name type="scientific">hydrothermal vent metagenome</name>
    <dbReference type="NCBI Taxonomy" id="652676"/>
    <lineage>
        <taxon>unclassified sequences</taxon>
        <taxon>metagenomes</taxon>
        <taxon>ecological metagenomes</taxon>
    </lineage>
</organism>
<dbReference type="AlphaFoldDB" id="A0A3B1CJL6"/>
<evidence type="ECO:0000256" key="5">
    <source>
        <dbReference type="ARBA" id="ARBA00023136"/>
    </source>
</evidence>
<keyword evidence="5 6" id="KW-0472">Membrane</keyword>
<accession>A0A3B1CJL6</accession>
<dbReference type="InterPro" id="IPR036388">
    <property type="entry name" value="WH-like_DNA-bd_sf"/>
</dbReference>
<dbReference type="InterPro" id="IPR000944">
    <property type="entry name" value="Tscrpt_reg_Rrf2"/>
</dbReference>
<dbReference type="EMBL" id="UOGA01000232">
    <property type="protein sequence ID" value="VAX22850.1"/>
    <property type="molecule type" value="Genomic_DNA"/>
</dbReference>
<feature type="transmembrane region" description="Helical" evidence="6">
    <location>
        <begin position="233"/>
        <end position="254"/>
    </location>
</feature>
<feature type="transmembrane region" description="Helical" evidence="6">
    <location>
        <begin position="121"/>
        <end position="143"/>
    </location>
</feature>
<evidence type="ECO:0000313" key="7">
    <source>
        <dbReference type="EMBL" id="VAX22850.1"/>
    </source>
</evidence>
<keyword evidence="2" id="KW-1003">Cell membrane</keyword>
<dbReference type="Pfam" id="PF03631">
    <property type="entry name" value="Virul_fac_BrkB"/>
    <property type="match status" value="1"/>
</dbReference>
<evidence type="ECO:0000256" key="1">
    <source>
        <dbReference type="ARBA" id="ARBA00004651"/>
    </source>
</evidence>
<dbReference type="PROSITE" id="PS51197">
    <property type="entry name" value="HTH_RRF2_2"/>
    <property type="match status" value="1"/>
</dbReference>
<dbReference type="Gene3D" id="1.10.10.10">
    <property type="entry name" value="Winged helix-like DNA-binding domain superfamily/Winged helix DNA-binding domain"/>
    <property type="match status" value="1"/>
</dbReference>
<evidence type="ECO:0000256" key="4">
    <source>
        <dbReference type="ARBA" id="ARBA00022989"/>
    </source>
</evidence>
<evidence type="ECO:0000256" key="2">
    <source>
        <dbReference type="ARBA" id="ARBA00022475"/>
    </source>
</evidence>
<proteinExistence type="predicted"/>